<dbReference type="Pfam" id="PF21863">
    <property type="entry name" value="HTH_67"/>
    <property type="match status" value="1"/>
</dbReference>
<proteinExistence type="predicted"/>
<sequence length="294" mass="30784">MTDFAALARQTWHQLEPGYASVYFSPEVAARTGALGYDTGVRWPSYFALRAAPLGAATAPLVTALFYSFDPRTVAEHVPGVWRTASPEAVLEARIRGVDATLRTMLGDGLTDAGLAEAAELARTAAEAADLAGRPLAAANAALEWPAEPHLVLWQAANILREHRGDGHLAALQAAGLDGCEALVSFASIGAAPVANFASRGWSEQAWTAARARLADRGLLDADGAATERGRAVRDEVERMTDELAAGPYRTLGEAGCARLAELNRPVLSAVVASGLLPAQSTLGILTVRAPGPR</sequence>
<comment type="caution">
    <text evidence="1">The sequence shown here is derived from an EMBL/GenBank/DDBJ whole genome shotgun (WGS) entry which is preliminary data.</text>
</comment>
<dbReference type="RefSeq" id="WP_069991742.1">
    <property type="nucleotide sequence ID" value="NZ_LJGV01000022.1"/>
</dbReference>
<name>A0A1E7K420_9ACTN</name>
<dbReference type="Proteomes" id="UP000175829">
    <property type="component" value="Unassembled WGS sequence"/>
</dbReference>
<gene>
    <name evidence="1" type="ORF">AN217_13520</name>
</gene>
<dbReference type="InterPro" id="IPR054058">
    <property type="entry name" value="HTH_67"/>
</dbReference>
<dbReference type="AlphaFoldDB" id="A0A1E7K420"/>
<protein>
    <recommendedName>
        <fullName evidence="3">SalK</fullName>
    </recommendedName>
</protein>
<evidence type="ECO:0008006" key="3">
    <source>
        <dbReference type="Google" id="ProtNLM"/>
    </source>
</evidence>
<evidence type="ECO:0000313" key="1">
    <source>
        <dbReference type="EMBL" id="OEU98671.1"/>
    </source>
</evidence>
<accession>A0A1E7K420</accession>
<organism evidence="1 2">
    <name type="scientific">Streptomyces qinglanensis</name>
    <dbReference type="NCBI Taxonomy" id="943816"/>
    <lineage>
        <taxon>Bacteria</taxon>
        <taxon>Bacillati</taxon>
        <taxon>Actinomycetota</taxon>
        <taxon>Actinomycetes</taxon>
        <taxon>Kitasatosporales</taxon>
        <taxon>Streptomycetaceae</taxon>
        <taxon>Streptomyces</taxon>
    </lineage>
</organism>
<dbReference type="NCBIfam" id="NF047719">
    <property type="entry name" value="SCO6745_fam_HTH"/>
    <property type="match status" value="1"/>
</dbReference>
<dbReference type="PATRIC" id="fig|943816.4.peg.2144"/>
<reference evidence="1 2" key="1">
    <citation type="journal article" date="2016" name="Front. Microbiol.">
        <title>Comparative Genomics Analysis of Streptomyces Species Reveals Their Adaptation to the Marine Environment and Their Diversity at the Genomic Level.</title>
        <authorList>
            <person name="Tian X."/>
            <person name="Zhang Z."/>
            <person name="Yang T."/>
            <person name="Chen M."/>
            <person name="Li J."/>
            <person name="Chen F."/>
            <person name="Yang J."/>
            <person name="Li W."/>
            <person name="Zhang B."/>
            <person name="Zhang Z."/>
            <person name="Wu J."/>
            <person name="Zhang C."/>
            <person name="Long L."/>
            <person name="Xiao J."/>
        </authorList>
    </citation>
    <scope>NUCLEOTIDE SEQUENCE [LARGE SCALE GENOMIC DNA]</scope>
    <source>
        <strain evidence="1 2">SCSIO M10379</strain>
    </source>
</reference>
<dbReference type="EMBL" id="LJGV01000022">
    <property type="protein sequence ID" value="OEU98671.1"/>
    <property type="molecule type" value="Genomic_DNA"/>
</dbReference>
<evidence type="ECO:0000313" key="2">
    <source>
        <dbReference type="Proteomes" id="UP000175829"/>
    </source>
</evidence>